<dbReference type="RefSeq" id="WP_154429709.1">
    <property type="nucleotide sequence ID" value="NZ_VUNI01000009.1"/>
</dbReference>
<keyword evidence="3" id="KW-1185">Reference proteome</keyword>
<proteinExistence type="predicted"/>
<keyword evidence="1" id="KW-1133">Transmembrane helix</keyword>
<evidence type="ECO:0000313" key="2">
    <source>
        <dbReference type="EMBL" id="MST74740.1"/>
    </source>
</evidence>
<keyword evidence="1" id="KW-0472">Membrane</keyword>
<organism evidence="2 3">
    <name type="scientific">Roseburia porci</name>
    <dbReference type="NCBI Taxonomy" id="2605790"/>
    <lineage>
        <taxon>Bacteria</taxon>
        <taxon>Bacillati</taxon>
        <taxon>Bacillota</taxon>
        <taxon>Clostridia</taxon>
        <taxon>Lachnospirales</taxon>
        <taxon>Lachnospiraceae</taxon>
        <taxon>Roseburia</taxon>
    </lineage>
</organism>
<name>A0A6L5YQQ1_9FIRM</name>
<protein>
    <submittedName>
        <fullName evidence="2">DUF2752 domain-containing protein</fullName>
    </submittedName>
</protein>
<accession>A0A6L5YQQ1</accession>
<dbReference type="InterPro" id="IPR021215">
    <property type="entry name" value="DUF2752"/>
</dbReference>
<reference evidence="2 3" key="1">
    <citation type="submission" date="2019-08" db="EMBL/GenBank/DDBJ databases">
        <title>In-depth cultivation of the pig gut microbiome towards novel bacterial diversity and tailored functional studies.</title>
        <authorList>
            <person name="Wylensek D."/>
            <person name="Hitch T.C.A."/>
            <person name="Clavel T."/>
        </authorList>
    </citation>
    <scope>NUCLEOTIDE SEQUENCE [LARGE SCALE GENOMIC DNA]</scope>
    <source>
        <strain evidence="2 3">MUC/MUC-530-WT-4D</strain>
    </source>
</reference>
<dbReference type="Pfam" id="PF10825">
    <property type="entry name" value="DUF2752"/>
    <property type="match status" value="1"/>
</dbReference>
<gene>
    <name evidence="2" type="ORF">FYJ75_06760</name>
</gene>
<dbReference type="AlphaFoldDB" id="A0A6L5YQQ1"/>
<sequence length="140" mass="15881">MKTNPEIDRGFYIAGWLLIIAAVIYALIEKITGVRLMAYYPPCAFHMLTGLYCPGCGGTRAVRALMHGRLLLSLRLHPFVCYTFFLGTIFMVSQTNGKISHRKTGMHFRMIYLWIGLVIILVNCIVQNTLLIRYGIRIPG</sequence>
<dbReference type="Proteomes" id="UP000474024">
    <property type="component" value="Unassembled WGS sequence"/>
</dbReference>
<feature type="transmembrane region" description="Helical" evidence="1">
    <location>
        <begin position="70"/>
        <end position="91"/>
    </location>
</feature>
<comment type="caution">
    <text evidence="2">The sequence shown here is derived from an EMBL/GenBank/DDBJ whole genome shotgun (WGS) entry which is preliminary data.</text>
</comment>
<keyword evidence="1" id="KW-0812">Transmembrane</keyword>
<feature type="transmembrane region" description="Helical" evidence="1">
    <location>
        <begin position="12"/>
        <end position="28"/>
    </location>
</feature>
<feature type="transmembrane region" description="Helical" evidence="1">
    <location>
        <begin position="111"/>
        <end position="132"/>
    </location>
</feature>
<dbReference type="EMBL" id="VUNI01000009">
    <property type="protein sequence ID" value="MST74740.1"/>
    <property type="molecule type" value="Genomic_DNA"/>
</dbReference>
<evidence type="ECO:0000313" key="3">
    <source>
        <dbReference type="Proteomes" id="UP000474024"/>
    </source>
</evidence>
<evidence type="ECO:0000256" key="1">
    <source>
        <dbReference type="SAM" id="Phobius"/>
    </source>
</evidence>